<keyword evidence="4 7" id="KW-0812">Transmembrane</keyword>
<feature type="transmembrane region" description="Helical" evidence="7">
    <location>
        <begin position="231"/>
        <end position="256"/>
    </location>
</feature>
<dbReference type="PANTHER" id="PTHR23513">
    <property type="entry name" value="INTEGRAL MEMBRANE EFFLUX PROTEIN-RELATED"/>
    <property type="match status" value="1"/>
</dbReference>
<name>A0A7W7LUK8_9ACTN</name>
<feature type="transmembrane region" description="Helical" evidence="7">
    <location>
        <begin position="111"/>
        <end position="132"/>
    </location>
</feature>
<feature type="transmembrane region" description="Helical" evidence="7">
    <location>
        <begin position="352"/>
        <end position="375"/>
    </location>
</feature>
<dbReference type="Pfam" id="PF05977">
    <property type="entry name" value="MFS_3"/>
    <property type="match status" value="1"/>
</dbReference>
<feature type="transmembrane region" description="Helical" evidence="7">
    <location>
        <begin position="86"/>
        <end position="104"/>
    </location>
</feature>
<evidence type="ECO:0000313" key="9">
    <source>
        <dbReference type="EMBL" id="MBB4895916.1"/>
    </source>
</evidence>
<feature type="transmembrane region" description="Helical" evidence="7">
    <location>
        <begin position="24"/>
        <end position="48"/>
    </location>
</feature>
<keyword evidence="5 7" id="KW-1133">Transmembrane helix</keyword>
<evidence type="ECO:0000256" key="3">
    <source>
        <dbReference type="ARBA" id="ARBA00022475"/>
    </source>
</evidence>
<evidence type="ECO:0000256" key="7">
    <source>
        <dbReference type="SAM" id="Phobius"/>
    </source>
</evidence>
<dbReference type="InterPro" id="IPR010290">
    <property type="entry name" value="TM_effector"/>
</dbReference>
<feature type="transmembrane region" description="Helical" evidence="7">
    <location>
        <begin position="262"/>
        <end position="282"/>
    </location>
</feature>
<evidence type="ECO:0000256" key="5">
    <source>
        <dbReference type="ARBA" id="ARBA00022989"/>
    </source>
</evidence>
<dbReference type="InterPro" id="IPR036259">
    <property type="entry name" value="MFS_trans_sf"/>
</dbReference>
<evidence type="ECO:0000313" key="10">
    <source>
        <dbReference type="Proteomes" id="UP000556084"/>
    </source>
</evidence>
<feature type="transmembrane region" description="Helical" evidence="7">
    <location>
        <begin position="55"/>
        <end position="74"/>
    </location>
</feature>
<dbReference type="Proteomes" id="UP000556084">
    <property type="component" value="Unassembled WGS sequence"/>
</dbReference>
<keyword evidence="3" id="KW-1003">Cell membrane</keyword>
<feature type="transmembrane region" description="Helical" evidence="7">
    <location>
        <begin position="381"/>
        <end position="399"/>
    </location>
</feature>
<evidence type="ECO:0000256" key="4">
    <source>
        <dbReference type="ARBA" id="ARBA00022692"/>
    </source>
</evidence>
<comment type="caution">
    <text evidence="9">The sequence shown here is derived from an EMBL/GenBank/DDBJ whole genome shotgun (WGS) entry which is preliminary data.</text>
</comment>
<feature type="transmembrane region" description="Helical" evidence="7">
    <location>
        <begin position="294"/>
        <end position="310"/>
    </location>
</feature>
<dbReference type="InterPro" id="IPR020846">
    <property type="entry name" value="MFS_dom"/>
</dbReference>
<keyword evidence="2" id="KW-0813">Transport</keyword>
<dbReference type="RefSeq" id="WP_184351711.1">
    <property type="nucleotide sequence ID" value="NZ_JACHJH010000011.1"/>
</dbReference>
<dbReference type="AlphaFoldDB" id="A0A7W7LUK8"/>
<dbReference type="EMBL" id="JACHJH010000011">
    <property type="protein sequence ID" value="MBB4895916.1"/>
    <property type="molecule type" value="Genomic_DNA"/>
</dbReference>
<feature type="transmembrane region" description="Helical" evidence="7">
    <location>
        <begin position="316"/>
        <end position="340"/>
    </location>
</feature>
<feature type="domain" description="Major facilitator superfamily (MFS) profile" evidence="8">
    <location>
        <begin position="20"/>
        <end position="404"/>
    </location>
</feature>
<dbReference type="SUPFAM" id="SSF103473">
    <property type="entry name" value="MFS general substrate transporter"/>
    <property type="match status" value="1"/>
</dbReference>
<dbReference type="PROSITE" id="PS50850">
    <property type="entry name" value="MFS"/>
    <property type="match status" value="1"/>
</dbReference>
<gene>
    <name evidence="9" type="ORF">FHS39_004998</name>
</gene>
<dbReference type="GO" id="GO:0022857">
    <property type="term" value="F:transmembrane transporter activity"/>
    <property type="evidence" value="ECO:0007669"/>
    <property type="project" value="InterPro"/>
</dbReference>
<keyword evidence="6 7" id="KW-0472">Membrane</keyword>
<dbReference type="CDD" id="cd06173">
    <property type="entry name" value="MFS_MefA_like"/>
    <property type="match status" value="1"/>
</dbReference>
<evidence type="ECO:0000256" key="2">
    <source>
        <dbReference type="ARBA" id="ARBA00022448"/>
    </source>
</evidence>
<reference evidence="9 10" key="1">
    <citation type="submission" date="2020-08" db="EMBL/GenBank/DDBJ databases">
        <title>Genomic Encyclopedia of Type Strains, Phase III (KMG-III): the genomes of soil and plant-associated and newly described type strains.</title>
        <authorList>
            <person name="Whitman W."/>
        </authorList>
    </citation>
    <scope>NUCLEOTIDE SEQUENCE [LARGE SCALE GENOMIC DNA]</scope>
    <source>
        <strain evidence="9 10">CECT 3266</strain>
    </source>
</reference>
<protein>
    <submittedName>
        <fullName evidence="9">Putative MFS family arabinose efflux permease</fullName>
    </submittedName>
</protein>
<accession>A0A7W7LUK8</accession>
<dbReference type="Gene3D" id="1.20.1250.20">
    <property type="entry name" value="MFS general substrate transporter like domains"/>
    <property type="match status" value="1"/>
</dbReference>
<sequence length="417" mass="44179">MTEQSVTAGPAVPPLRKNADFIRLWVSSGISRLGTSFTMVAYPLLVLWHTGSATATGLVTFAAALPSFLVQLPAGALVDRVDRRKLMFWCDVISLVTVAGVALAEAADWFWLPGLMLAVFVQAALALIYQLAERATVRHVVAPGQLPAALAQNEARGAAIGLLGQPGSSLLFTVARWLPFAVNAVANGFALILLILLRRSFAPPPSGPRQPLRLDITEGLRWLWQRRYPRLVTVMFAGSNLVFRVLLLAVMVTIHGSGRSPTVVGIVLGVGGVGGVLGALNASWMSRRLSFHRTIVAGFALWTVLVPMALVTRDPLALACILAAISYVSSLFNVIGVVYQMRITPDRLQGRVSGASSFLMSGASALGAVAGGYVIDRFGTTATGLAVGAFVLALTMMAGRPSVRAEAREDPAGRLSD</sequence>
<comment type="subcellular location">
    <subcellularLocation>
        <location evidence="1">Cell membrane</location>
        <topology evidence="1">Multi-pass membrane protein</topology>
    </subcellularLocation>
</comment>
<dbReference type="PANTHER" id="PTHR23513:SF6">
    <property type="entry name" value="MAJOR FACILITATOR SUPERFAMILY ASSOCIATED DOMAIN-CONTAINING PROTEIN"/>
    <property type="match status" value="1"/>
</dbReference>
<organism evidence="9 10">
    <name type="scientific">Streptomyces olivoverticillatus</name>
    <dbReference type="NCBI Taxonomy" id="66427"/>
    <lineage>
        <taxon>Bacteria</taxon>
        <taxon>Bacillati</taxon>
        <taxon>Actinomycetota</taxon>
        <taxon>Actinomycetes</taxon>
        <taxon>Kitasatosporales</taxon>
        <taxon>Streptomycetaceae</taxon>
        <taxon>Streptomyces</taxon>
    </lineage>
</organism>
<proteinExistence type="predicted"/>
<dbReference type="GO" id="GO:0005886">
    <property type="term" value="C:plasma membrane"/>
    <property type="evidence" value="ECO:0007669"/>
    <property type="project" value="UniProtKB-SubCell"/>
</dbReference>
<evidence type="ECO:0000256" key="1">
    <source>
        <dbReference type="ARBA" id="ARBA00004651"/>
    </source>
</evidence>
<keyword evidence="10" id="KW-1185">Reference proteome</keyword>
<evidence type="ECO:0000259" key="8">
    <source>
        <dbReference type="PROSITE" id="PS50850"/>
    </source>
</evidence>
<evidence type="ECO:0000256" key="6">
    <source>
        <dbReference type="ARBA" id="ARBA00023136"/>
    </source>
</evidence>